<evidence type="ECO:0000313" key="3">
    <source>
        <dbReference type="EMBL" id="CAF4345344.1"/>
    </source>
</evidence>
<sequence>EITNLTIESFENAYEYLDNILPPRLSKIQDYCQTIEGLEQERIRKIRDLFKFYSERLYRTHHLSDEETAVQLEKQVNELNSQILDNRRVYAELEARLLTAETDRVHHYRGELVDHQSKWRDSMWIIYKQTWM</sequence>
<evidence type="ECO:0000259" key="2">
    <source>
        <dbReference type="Pfam" id="PF14643"/>
    </source>
</evidence>
<evidence type="ECO:0000256" key="1">
    <source>
        <dbReference type="SAM" id="Coils"/>
    </source>
</evidence>
<dbReference type="EMBL" id="CAJOBI010045453">
    <property type="protein sequence ID" value="CAF4345344.1"/>
    <property type="molecule type" value="Genomic_DNA"/>
</dbReference>
<dbReference type="Proteomes" id="UP000676336">
    <property type="component" value="Unassembled WGS sequence"/>
</dbReference>
<feature type="coiled-coil region" evidence="1">
    <location>
        <begin position="62"/>
        <end position="96"/>
    </location>
</feature>
<accession>A0A8S2UIJ7</accession>
<dbReference type="AlphaFoldDB" id="A0A8S2UIJ7"/>
<evidence type="ECO:0000313" key="4">
    <source>
        <dbReference type="Proteomes" id="UP000676336"/>
    </source>
</evidence>
<feature type="domain" description="DUF4455" evidence="2">
    <location>
        <begin position="4"/>
        <end position="121"/>
    </location>
</feature>
<keyword evidence="1" id="KW-0175">Coiled coil</keyword>
<gene>
    <name evidence="3" type="ORF">SMN809_LOCUS27991</name>
</gene>
<name>A0A8S2UIJ7_9BILA</name>
<dbReference type="Pfam" id="PF14643">
    <property type="entry name" value="DUF4455"/>
    <property type="match status" value="1"/>
</dbReference>
<dbReference type="InterPro" id="IPR028089">
    <property type="entry name" value="DUF4455"/>
</dbReference>
<organism evidence="3 4">
    <name type="scientific">Rotaria magnacalcarata</name>
    <dbReference type="NCBI Taxonomy" id="392030"/>
    <lineage>
        <taxon>Eukaryota</taxon>
        <taxon>Metazoa</taxon>
        <taxon>Spiralia</taxon>
        <taxon>Gnathifera</taxon>
        <taxon>Rotifera</taxon>
        <taxon>Eurotatoria</taxon>
        <taxon>Bdelloidea</taxon>
        <taxon>Philodinida</taxon>
        <taxon>Philodinidae</taxon>
        <taxon>Rotaria</taxon>
    </lineage>
</organism>
<comment type="caution">
    <text evidence="3">The sequence shown here is derived from an EMBL/GenBank/DDBJ whole genome shotgun (WGS) entry which is preliminary data.</text>
</comment>
<feature type="non-terminal residue" evidence="3">
    <location>
        <position position="1"/>
    </location>
</feature>
<reference evidence="3" key="1">
    <citation type="submission" date="2021-02" db="EMBL/GenBank/DDBJ databases">
        <authorList>
            <person name="Nowell W R."/>
        </authorList>
    </citation>
    <scope>NUCLEOTIDE SEQUENCE</scope>
</reference>
<proteinExistence type="predicted"/>
<protein>
    <recommendedName>
        <fullName evidence="2">DUF4455 domain-containing protein</fullName>
    </recommendedName>
</protein>